<dbReference type="STRING" id="1450648.CLORY_32950"/>
<evidence type="ECO:0000313" key="2">
    <source>
        <dbReference type="EMBL" id="OPJ59453.1"/>
    </source>
</evidence>
<keyword evidence="3" id="KW-1185">Reference proteome</keyword>
<dbReference type="EMBL" id="MZGV01000044">
    <property type="protein sequence ID" value="OPJ59453.1"/>
    <property type="molecule type" value="Genomic_DNA"/>
</dbReference>
<keyword evidence="1" id="KW-1133">Transmembrane helix</keyword>
<reference evidence="2 3" key="1">
    <citation type="submission" date="2017-03" db="EMBL/GenBank/DDBJ databases">
        <title>Genome sequence of Clostridium oryzae DSM 28571.</title>
        <authorList>
            <person name="Poehlein A."/>
            <person name="Daniel R."/>
        </authorList>
    </citation>
    <scope>NUCLEOTIDE SEQUENCE [LARGE SCALE GENOMIC DNA]</scope>
    <source>
        <strain evidence="2 3">DSM 28571</strain>
    </source>
</reference>
<dbReference type="Proteomes" id="UP000190080">
    <property type="component" value="Unassembled WGS sequence"/>
</dbReference>
<gene>
    <name evidence="2" type="ORF">CLORY_32950</name>
</gene>
<evidence type="ECO:0000313" key="3">
    <source>
        <dbReference type="Proteomes" id="UP000190080"/>
    </source>
</evidence>
<organism evidence="2 3">
    <name type="scientific">Clostridium oryzae</name>
    <dbReference type="NCBI Taxonomy" id="1450648"/>
    <lineage>
        <taxon>Bacteria</taxon>
        <taxon>Bacillati</taxon>
        <taxon>Bacillota</taxon>
        <taxon>Clostridia</taxon>
        <taxon>Eubacteriales</taxon>
        <taxon>Clostridiaceae</taxon>
        <taxon>Clostridium</taxon>
    </lineage>
</organism>
<keyword evidence="1" id="KW-0472">Membrane</keyword>
<evidence type="ECO:0008006" key="4">
    <source>
        <dbReference type="Google" id="ProtNLM"/>
    </source>
</evidence>
<keyword evidence="1" id="KW-0812">Transmembrane</keyword>
<feature type="transmembrane region" description="Helical" evidence="1">
    <location>
        <begin position="55"/>
        <end position="75"/>
    </location>
</feature>
<accession>A0A1V4IHM2</accession>
<dbReference type="GO" id="GO:0006313">
    <property type="term" value="P:DNA transposition"/>
    <property type="evidence" value="ECO:0007669"/>
    <property type="project" value="InterPro"/>
</dbReference>
<dbReference type="GO" id="GO:0003677">
    <property type="term" value="F:DNA binding"/>
    <property type="evidence" value="ECO:0007669"/>
    <property type="project" value="InterPro"/>
</dbReference>
<comment type="caution">
    <text evidence="2">The sequence shown here is derived from an EMBL/GenBank/DDBJ whole genome shotgun (WGS) entry which is preliminary data.</text>
</comment>
<dbReference type="SUPFAM" id="SSF143422">
    <property type="entry name" value="Transposase IS200-like"/>
    <property type="match status" value="1"/>
</dbReference>
<dbReference type="InterPro" id="IPR036515">
    <property type="entry name" value="Transposase_17_sf"/>
</dbReference>
<feature type="transmembrane region" description="Helical" evidence="1">
    <location>
        <begin position="29"/>
        <end position="48"/>
    </location>
</feature>
<sequence length="102" mass="12124">MKDTNSLSHTTWNCKYHIVFAPKYRSRSIVWITYIFLRLWNILTLRGYDTLKKKLLSIFFLLTLIFVKFTTIVLAEPMTCEEKLNSLEPQNLKIIYYGIPTT</sequence>
<name>A0A1V4IHM2_9CLOT</name>
<dbReference type="AlphaFoldDB" id="A0A1V4IHM2"/>
<evidence type="ECO:0000256" key="1">
    <source>
        <dbReference type="SAM" id="Phobius"/>
    </source>
</evidence>
<protein>
    <recommendedName>
        <fullName evidence="4">Transposase IS200 like protein</fullName>
    </recommendedName>
</protein>
<proteinExistence type="predicted"/>
<dbReference type="GO" id="GO:0004803">
    <property type="term" value="F:transposase activity"/>
    <property type="evidence" value="ECO:0007669"/>
    <property type="project" value="InterPro"/>
</dbReference>